<feature type="transmembrane region" description="Helical" evidence="1">
    <location>
        <begin position="62"/>
        <end position="79"/>
    </location>
</feature>
<protein>
    <submittedName>
        <fullName evidence="2">Metal-dependent hydrolase</fullName>
    </submittedName>
</protein>
<feature type="transmembrane region" description="Helical" evidence="1">
    <location>
        <begin position="121"/>
        <end position="139"/>
    </location>
</feature>
<keyword evidence="1" id="KW-0812">Transmembrane</keyword>
<dbReference type="InterPro" id="IPR007404">
    <property type="entry name" value="YdjM-like"/>
</dbReference>
<organism evidence="2 3">
    <name type="scientific">Oxynema aestuarii AP17</name>
    <dbReference type="NCBI Taxonomy" id="2064643"/>
    <lineage>
        <taxon>Bacteria</taxon>
        <taxon>Bacillati</taxon>
        <taxon>Cyanobacteriota</taxon>
        <taxon>Cyanophyceae</taxon>
        <taxon>Oscillatoriophycideae</taxon>
        <taxon>Oscillatoriales</taxon>
        <taxon>Oscillatoriaceae</taxon>
        <taxon>Oxynema</taxon>
        <taxon>Oxynema aestuarii</taxon>
    </lineage>
</organism>
<sequence length="190" mass="21294">MPSPVGHTLAGLCGFLLGRERIPPQQRRWWLASCVAIANLPDLDILPGLMLYGDPSEFHRDATHSIFVGMAIAGSVWAIAKSRGLKPHRLWGVYTGGLYLSHILLDMLVADPFPPTGVQAFWPFSFDYFAFPIAIFARFDYFDPALGMLDAILSWHNFFGVLREILILTPALVGSYYLGQKIGYHLRKSR</sequence>
<gene>
    <name evidence="2" type="ORF">HCG48_16505</name>
</gene>
<accession>A0A6H1U002</accession>
<dbReference type="Pfam" id="PF04307">
    <property type="entry name" value="YdjM"/>
    <property type="match status" value="1"/>
</dbReference>
<keyword evidence="1" id="KW-1133">Transmembrane helix</keyword>
<keyword evidence="3" id="KW-1185">Reference proteome</keyword>
<reference evidence="2 3" key="1">
    <citation type="submission" date="2020-04" db="EMBL/GenBank/DDBJ databases">
        <authorList>
            <person name="Basu S."/>
            <person name="Maruthanayagam V."/>
            <person name="Chakraborty S."/>
            <person name="Pramanik A."/>
            <person name="Mukherjee J."/>
            <person name="Brink B."/>
        </authorList>
    </citation>
    <scope>NUCLEOTIDE SEQUENCE [LARGE SCALE GENOMIC DNA]</scope>
    <source>
        <strain evidence="2 3">AP17</strain>
    </source>
</reference>
<keyword evidence="2" id="KW-0378">Hydrolase</keyword>
<dbReference type="KEGG" id="oxy:HCG48_16505"/>
<evidence type="ECO:0000313" key="2">
    <source>
        <dbReference type="EMBL" id="QIZ71985.1"/>
    </source>
</evidence>
<keyword evidence="1" id="KW-0472">Membrane</keyword>
<dbReference type="RefSeq" id="WP_168570136.1">
    <property type="nucleotide sequence ID" value="NZ_CP051167.1"/>
</dbReference>
<evidence type="ECO:0000256" key="1">
    <source>
        <dbReference type="SAM" id="Phobius"/>
    </source>
</evidence>
<feature type="transmembrane region" description="Helical" evidence="1">
    <location>
        <begin position="160"/>
        <end position="179"/>
    </location>
</feature>
<name>A0A6H1U002_9CYAN</name>
<dbReference type="EMBL" id="CP051167">
    <property type="protein sequence ID" value="QIZ71985.1"/>
    <property type="molecule type" value="Genomic_DNA"/>
</dbReference>
<proteinExistence type="predicted"/>
<dbReference type="Proteomes" id="UP000500857">
    <property type="component" value="Chromosome"/>
</dbReference>
<evidence type="ECO:0000313" key="3">
    <source>
        <dbReference type="Proteomes" id="UP000500857"/>
    </source>
</evidence>
<feature type="transmembrane region" description="Helical" evidence="1">
    <location>
        <begin position="91"/>
        <end position="109"/>
    </location>
</feature>
<dbReference type="GO" id="GO:0016787">
    <property type="term" value="F:hydrolase activity"/>
    <property type="evidence" value="ECO:0007669"/>
    <property type="project" value="UniProtKB-KW"/>
</dbReference>
<dbReference type="AlphaFoldDB" id="A0A6H1U002"/>